<dbReference type="InterPro" id="IPR043502">
    <property type="entry name" value="DNA/RNA_pol_sf"/>
</dbReference>
<reference evidence="1" key="1">
    <citation type="journal article" date="2019" name="bioRxiv">
        <title>The Genome of the Zebra Mussel, Dreissena polymorpha: A Resource for Invasive Species Research.</title>
        <authorList>
            <person name="McCartney M.A."/>
            <person name="Auch B."/>
            <person name="Kono T."/>
            <person name="Mallez S."/>
            <person name="Zhang Y."/>
            <person name="Obille A."/>
            <person name="Becker A."/>
            <person name="Abrahante J.E."/>
            <person name="Garbe J."/>
            <person name="Badalamenti J.P."/>
            <person name="Herman A."/>
            <person name="Mangelson H."/>
            <person name="Liachko I."/>
            <person name="Sullivan S."/>
            <person name="Sone E.D."/>
            <person name="Koren S."/>
            <person name="Silverstein K.A.T."/>
            <person name="Beckman K.B."/>
            <person name="Gohl D.M."/>
        </authorList>
    </citation>
    <scope>NUCLEOTIDE SEQUENCE</scope>
    <source>
        <strain evidence="1">Duluth1</strain>
        <tissue evidence="1">Whole animal</tissue>
    </source>
</reference>
<protein>
    <submittedName>
        <fullName evidence="1">Uncharacterized protein</fullName>
    </submittedName>
</protein>
<evidence type="ECO:0000313" key="2">
    <source>
        <dbReference type="Proteomes" id="UP000828390"/>
    </source>
</evidence>
<comment type="caution">
    <text evidence="1">The sequence shown here is derived from an EMBL/GenBank/DDBJ whole genome shotgun (WGS) entry which is preliminary data.</text>
</comment>
<accession>A0A9D4R3X9</accession>
<feature type="non-terminal residue" evidence="1">
    <location>
        <position position="90"/>
    </location>
</feature>
<proteinExistence type="predicted"/>
<keyword evidence="2" id="KW-1185">Reference proteome</keyword>
<dbReference type="EMBL" id="JAIWYP010000003">
    <property type="protein sequence ID" value="KAH3854206.1"/>
    <property type="molecule type" value="Genomic_DNA"/>
</dbReference>
<sequence length="90" mass="10098">VVDTTLIVPQHLDTYPNQKTSLAEEEQGAFKCKCYIDDSLLGGPTVKLCLEYVHDTSIVMTRLEFMINKDKSVLVLTTKITCLGFEINSE</sequence>
<dbReference type="SUPFAM" id="SSF56672">
    <property type="entry name" value="DNA/RNA polymerases"/>
    <property type="match status" value="1"/>
</dbReference>
<dbReference type="InterPro" id="IPR043128">
    <property type="entry name" value="Rev_trsase/Diguanyl_cyclase"/>
</dbReference>
<dbReference type="Proteomes" id="UP000828390">
    <property type="component" value="Unassembled WGS sequence"/>
</dbReference>
<evidence type="ECO:0000313" key="1">
    <source>
        <dbReference type="EMBL" id="KAH3854206.1"/>
    </source>
</evidence>
<dbReference type="Gene3D" id="3.30.70.270">
    <property type="match status" value="1"/>
</dbReference>
<organism evidence="1 2">
    <name type="scientific">Dreissena polymorpha</name>
    <name type="common">Zebra mussel</name>
    <name type="synonym">Mytilus polymorpha</name>
    <dbReference type="NCBI Taxonomy" id="45954"/>
    <lineage>
        <taxon>Eukaryota</taxon>
        <taxon>Metazoa</taxon>
        <taxon>Spiralia</taxon>
        <taxon>Lophotrochozoa</taxon>
        <taxon>Mollusca</taxon>
        <taxon>Bivalvia</taxon>
        <taxon>Autobranchia</taxon>
        <taxon>Heteroconchia</taxon>
        <taxon>Euheterodonta</taxon>
        <taxon>Imparidentia</taxon>
        <taxon>Neoheterodontei</taxon>
        <taxon>Myida</taxon>
        <taxon>Dreissenoidea</taxon>
        <taxon>Dreissenidae</taxon>
        <taxon>Dreissena</taxon>
    </lineage>
</organism>
<gene>
    <name evidence="1" type="ORF">DPMN_096745</name>
</gene>
<dbReference type="AlphaFoldDB" id="A0A9D4R3X9"/>
<name>A0A9D4R3X9_DREPO</name>
<reference evidence="1" key="2">
    <citation type="submission" date="2020-11" db="EMBL/GenBank/DDBJ databases">
        <authorList>
            <person name="McCartney M.A."/>
            <person name="Auch B."/>
            <person name="Kono T."/>
            <person name="Mallez S."/>
            <person name="Becker A."/>
            <person name="Gohl D.M."/>
            <person name="Silverstein K.A.T."/>
            <person name="Koren S."/>
            <person name="Bechman K.B."/>
            <person name="Herman A."/>
            <person name="Abrahante J.E."/>
            <person name="Garbe J."/>
        </authorList>
    </citation>
    <scope>NUCLEOTIDE SEQUENCE</scope>
    <source>
        <strain evidence="1">Duluth1</strain>
        <tissue evidence="1">Whole animal</tissue>
    </source>
</reference>